<feature type="domain" description="Cadherin" evidence="11">
    <location>
        <begin position="458"/>
        <end position="558"/>
    </location>
</feature>
<dbReference type="PANTHER" id="PTHR24025:SF23">
    <property type="entry name" value="NEURAL-CADHERIN"/>
    <property type="match status" value="1"/>
</dbReference>
<keyword evidence="6" id="KW-0130">Cell adhesion</keyword>
<keyword evidence="13" id="KW-1185">Reference proteome</keyword>
<evidence type="ECO:0000256" key="7">
    <source>
        <dbReference type="ARBA" id="ARBA00022989"/>
    </source>
</evidence>
<dbReference type="InterPro" id="IPR050971">
    <property type="entry name" value="Cadherin-domain_protein"/>
</dbReference>
<feature type="non-terminal residue" evidence="12">
    <location>
        <position position="1"/>
    </location>
</feature>
<accession>A0ABD0WG61</accession>
<evidence type="ECO:0000256" key="10">
    <source>
        <dbReference type="SAM" id="Phobius"/>
    </source>
</evidence>
<dbReference type="CDD" id="cd11304">
    <property type="entry name" value="Cadherin_repeat"/>
    <property type="match status" value="9"/>
</dbReference>
<dbReference type="PANTHER" id="PTHR24025">
    <property type="entry name" value="DESMOGLEIN FAMILY MEMBER"/>
    <property type="match status" value="1"/>
</dbReference>
<keyword evidence="8 10" id="KW-0472">Membrane</keyword>
<dbReference type="FunFam" id="2.60.40.60:FF:000070">
    <property type="entry name" value="protocadherin-15 isoform X1"/>
    <property type="match status" value="1"/>
</dbReference>
<evidence type="ECO:0000256" key="3">
    <source>
        <dbReference type="ARBA" id="ARBA00022729"/>
    </source>
</evidence>
<evidence type="ECO:0000256" key="1">
    <source>
        <dbReference type="ARBA" id="ARBA00004167"/>
    </source>
</evidence>
<evidence type="ECO:0000259" key="11">
    <source>
        <dbReference type="PROSITE" id="PS50268"/>
    </source>
</evidence>
<evidence type="ECO:0000256" key="4">
    <source>
        <dbReference type="ARBA" id="ARBA00022737"/>
    </source>
</evidence>
<feature type="domain" description="Cadherin" evidence="11">
    <location>
        <begin position="17"/>
        <end position="106"/>
    </location>
</feature>
<comment type="subcellular location">
    <subcellularLocation>
        <location evidence="1">Membrane</location>
        <topology evidence="1">Single-pass membrane protein</topology>
    </subcellularLocation>
</comment>
<evidence type="ECO:0000256" key="8">
    <source>
        <dbReference type="ARBA" id="ARBA00023136"/>
    </source>
</evidence>
<dbReference type="Pfam" id="PF00028">
    <property type="entry name" value="Cadherin"/>
    <property type="match status" value="7"/>
</dbReference>
<name>A0ABD0WG61_UMBPY</name>
<evidence type="ECO:0000256" key="6">
    <source>
        <dbReference type="ARBA" id="ARBA00022889"/>
    </source>
</evidence>
<dbReference type="InterPro" id="IPR015919">
    <property type="entry name" value="Cadherin-like_sf"/>
</dbReference>
<feature type="domain" description="Cadherin" evidence="11">
    <location>
        <begin position="988"/>
        <end position="1102"/>
    </location>
</feature>
<dbReference type="Gene3D" id="2.60.40.60">
    <property type="entry name" value="Cadherins"/>
    <property type="match status" value="10"/>
</dbReference>
<dbReference type="FunFam" id="2.60.40.60:FF:000050">
    <property type="entry name" value="protocadherin-15 isoform X1"/>
    <property type="match status" value="1"/>
</dbReference>
<keyword evidence="2 10" id="KW-0812">Transmembrane</keyword>
<dbReference type="GO" id="GO:0007155">
    <property type="term" value="P:cell adhesion"/>
    <property type="evidence" value="ECO:0007669"/>
    <property type="project" value="UniProtKB-KW"/>
</dbReference>
<dbReference type="Pfam" id="PF23206">
    <property type="entry name" value="PCDH15_12th"/>
    <property type="match status" value="1"/>
</dbReference>
<dbReference type="GO" id="GO:0005509">
    <property type="term" value="F:calcium ion binding"/>
    <property type="evidence" value="ECO:0007669"/>
    <property type="project" value="UniProtKB-UniRule"/>
</dbReference>
<dbReference type="GO" id="GO:0009653">
    <property type="term" value="P:anatomical structure morphogenesis"/>
    <property type="evidence" value="ECO:0007669"/>
    <property type="project" value="UniProtKB-ARBA"/>
</dbReference>
<dbReference type="SUPFAM" id="SSF49313">
    <property type="entry name" value="Cadherin-like"/>
    <property type="match status" value="10"/>
</dbReference>
<feature type="domain" description="Cadherin" evidence="11">
    <location>
        <begin position="119"/>
        <end position="236"/>
    </location>
</feature>
<dbReference type="InterPro" id="IPR020894">
    <property type="entry name" value="Cadherin_CS"/>
</dbReference>
<evidence type="ECO:0000256" key="2">
    <source>
        <dbReference type="ARBA" id="ARBA00022692"/>
    </source>
</evidence>
<keyword evidence="7 10" id="KW-1133">Transmembrane helix</keyword>
<dbReference type="InterPro" id="IPR002126">
    <property type="entry name" value="Cadherin-like_dom"/>
</dbReference>
<reference evidence="12 13" key="1">
    <citation type="submission" date="2024-06" db="EMBL/GenBank/DDBJ databases">
        <authorList>
            <person name="Pan Q."/>
            <person name="Wen M."/>
            <person name="Jouanno E."/>
            <person name="Zahm M."/>
            <person name="Klopp C."/>
            <person name="Cabau C."/>
            <person name="Louis A."/>
            <person name="Berthelot C."/>
            <person name="Parey E."/>
            <person name="Roest Crollius H."/>
            <person name="Montfort J."/>
            <person name="Robinson-Rechavi M."/>
            <person name="Bouchez O."/>
            <person name="Lampietro C."/>
            <person name="Lopez Roques C."/>
            <person name="Donnadieu C."/>
            <person name="Postlethwait J."/>
            <person name="Bobe J."/>
            <person name="Verreycken H."/>
            <person name="Guiguen Y."/>
        </authorList>
    </citation>
    <scope>NUCLEOTIDE SEQUENCE [LARGE SCALE GENOMIC DNA]</scope>
    <source>
        <strain evidence="12">Up_M1</strain>
        <tissue evidence="12">Testis</tissue>
    </source>
</reference>
<dbReference type="Proteomes" id="UP001557470">
    <property type="component" value="Unassembled WGS sequence"/>
</dbReference>
<evidence type="ECO:0000256" key="9">
    <source>
        <dbReference type="PROSITE-ProRule" id="PRU00043"/>
    </source>
</evidence>
<feature type="domain" description="Cadherin" evidence="11">
    <location>
        <begin position="880"/>
        <end position="987"/>
    </location>
</feature>
<feature type="domain" description="Cadherin" evidence="11">
    <location>
        <begin position="237"/>
        <end position="350"/>
    </location>
</feature>
<evidence type="ECO:0000313" key="12">
    <source>
        <dbReference type="EMBL" id="KAL0964451.1"/>
    </source>
</evidence>
<dbReference type="PROSITE" id="PS00232">
    <property type="entry name" value="CADHERIN_1"/>
    <property type="match status" value="3"/>
</dbReference>
<comment type="caution">
    <text evidence="12">The sequence shown here is derived from an EMBL/GenBank/DDBJ whole genome shotgun (WGS) entry which is preliminary data.</text>
</comment>
<protein>
    <recommendedName>
        <fullName evidence="11">Cadherin domain-containing protein</fullName>
    </recommendedName>
</protein>
<dbReference type="GO" id="GO:0016020">
    <property type="term" value="C:membrane"/>
    <property type="evidence" value="ECO:0007669"/>
    <property type="project" value="UniProtKB-SubCell"/>
</dbReference>
<evidence type="ECO:0000256" key="5">
    <source>
        <dbReference type="ARBA" id="ARBA00022837"/>
    </source>
</evidence>
<feature type="domain" description="Cadherin" evidence="11">
    <location>
        <begin position="351"/>
        <end position="457"/>
    </location>
</feature>
<dbReference type="AlphaFoldDB" id="A0ABD0WG61"/>
<dbReference type="FunFam" id="2.60.40.60:FF:000047">
    <property type="entry name" value="protocadherin-15 isoform X1"/>
    <property type="match status" value="1"/>
</dbReference>
<dbReference type="SMART" id="SM00112">
    <property type="entry name" value="CA"/>
    <property type="match status" value="10"/>
</dbReference>
<organism evidence="12 13">
    <name type="scientific">Umbra pygmaea</name>
    <name type="common">Eastern mudminnow</name>
    <dbReference type="NCBI Taxonomy" id="75934"/>
    <lineage>
        <taxon>Eukaryota</taxon>
        <taxon>Metazoa</taxon>
        <taxon>Chordata</taxon>
        <taxon>Craniata</taxon>
        <taxon>Vertebrata</taxon>
        <taxon>Euteleostomi</taxon>
        <taxon>Actinopterygii</taxon>
        <taxon>Neopterygii</taxon>
        <taxon>Teleostei</taxon>
        <taxon>Protacanthopterygii</taxon>
        <taxon>Esociformes</taxon>
        <taxon>Umbridae</taxon>
        <taxon>Umbra</taxon>
    </lineage>
</organism>
<dbReference type="FunFam" id="2.60.40.60:FF:000033">
    <property type="entry name" value="FAT atypical cadherin 1"/>
    <property type="match status" value="1"/>
</dbReference>
<proteinExistence type="predicted"/>
<keyword evidence="4" id="KW-0677">Repeat</keyword>
<feature type="domain" description="Cadherin" evidence="11">
    <location>
        <begin position="661"/>
        <end position="769"/>
    </location>
</feature>
<dbReference type="InterPro" id="IPR056989">
    <property type="entry name" value="PCDH15_12th_dom"/>
</dbReference>
<keyword evidence="3" id="KW-0732">Signal</keyword>
<evidence type="ECO:0000313" key="13">
    <source>
        <dbReference type="Proteomes" id="UP001557470"/>
    </source>
</evidence>
<feature type="domain" description="Cadherin" evidence="11">
    <location>
        <begin position="770"/>
        <end position="878"/>
    </location>
</feature>
<gene>
    <name evidence="12" type="ORF">UPYG_G00324030</name>
</gene>
<feature type="transmembrane region" description="Helical" evidence="10">
    <location>
        <begin position="1219"/>
        <end position="1242"/>
    </location>
</feature>
<dbReference type="FunFam" id="2.60.40.60:FF:000048">
    <property type="entry name" value="protocadherin-15 isoform X1"/>
    <property type="match status" value="1"/>
</dbReference>
<sequence>TPTGAIIFTGFRGNNGATDIDDGPNGQIEYAIQYNPNDPVTNRTVVVGNTLSGDIVLAERLNYEERTRYLVIVQANDRAPFAANKRTATTTLTIDVLDGDDLGPMFLPCVLVNHTNDCTPITYHASIPELIQPSKLNPLEVNPPIRAVDMDRNIQPPSDRPGIRYYILVGQPSDYTEYFSLNTTTAEVLLLKPVSRDRYTRFTLKIKAEQDNGHPLPALADLVIDIQDVNNQAPYFQFQSYQGYVSEASPVGTTISASFNLTAPLGIIALDNDIEESKDPMLMLTLEDFSSVFGITPTGLTRFLRLLKPVDREMQMSYTFTMMASDGVQQSTRVTVNIMVVDANDNTPSFGAVSYSVNVFTNMQPGETVLQLTALDADEGLNGLVTYEILAGALGDFIINNRTGRITITPGIALSVGRSYALTVKAADNAPEIQRRSSITTVYIEVLPPNNQSPPRFPLLTYNVEVSEAMRIGAILLNLQATDRENDPIIYQILSGDAQHVFNLSETIGLLLLTKPLDRETTDHYRLIVTASDGHPGGTSTTTVSIVVTDVNDNDPKFDLTLPRNFSVEEEKANLLVGQVRATDPDADANGQVRYRIVNYPDLFNISENGSIFTAVRLDRELRSQYDLIVEASDGAVDPRRTTITLSVQVTDIDDNSPEFSQKTYLVNVPENSAVGTVVLRLRAVDADLFSNVTYRIKSAEASKLFFLNPISGELSVLQTLDFESLAGMGMGATYTFEVEAVQQSGTMPPGLATVTIRITDMNDFSPVFSQPLYKGLVAPNAEKGTVITTVLATDQDPPGTPASLVRYRVDEVQSPYSGSIFDVEEDSGRVITKVNLNEQPSVTFRLVVIAFDNGEPVKDNQTLVEITVLQPSRIPIFTEEEYRFAPVSELAPVGKPVGSILAAAVNQTIFYSIVGGNARGDFQVNNQTGVIFTAKPLDYESVTSYELRVQADSMVVVMAQLRVPSKTNTAKVFIDIQDENDHPPVFTRKLYIGGVAEDAKTFSSVLKIVATDVDTGNYSANAYRLIIPPSTDGQDSFVIEHYTGVIKTAMMYRNMRRSYFKFQVIATDDYGKGWSSSADVVVSVVNQLDMQVVVSNVPPTVVEENKEQLIAILERYVQDQIPGAKVVVESIGPRRFGDGFDQEDYSKSDLMVYAIDPLTNRAISRQELFKFLDGKLLDINKESQPYLGEGGRILEIRTPDVVASVKKAAQAVGYTEGALLALAIIIILCCIPAILIVMVTYKQ</sequence>
<keyword evidence="5 9" id="KW-0106">Calcium</keyword>
<dbReference type="EMBL" id="JAGEUA010000010">
    <property type="protein sequence ID" value="KAL0964451.1"/>
    <property type="molecule type" value="Genomic_DNA"/>
</dbReference>
<dbReference type="PRINTS" id="PR00205">
    <property type="entry name" value="CADHERIN"/>
</dbReference>
<dbReference type="FunFam" id="2.60.40.60:FF:000057">
    <property type="entry name" value="protocadherin-15 isoform X1"/>
    <property type="match status" value="1"/>
</dbReference>
<dbReference type="FunFam" id="2.60.40.60:FF:000092">
    <property type="entry name" value="Protocadherin 8"/>
    <property type="match status" value="1"/>
</dbReference>
<dbReference type="PROSITE" id="PS50268">
    <property type="entry name" value="CADHERIN_2"/>
    <property type="match status" value="10"/>
</dbReference>
<feature type="domain" description="Cadherin" evidence="11">
    <location>
        <begin position="569"/>
        <end position="660"/>
    </location>
</feature>